<dbReference type="EMBL" id="CP119317">
    <property type="protein sequence ID" value="WEK53286.1"/>
    <property type="molecule type" value="Genomic_DNA"/>
</dbReference>
<comment type="similarity">
    <text evidence="1">Belongs to the helicase family. DnaB subfamily.</text>
</comment>
<dbReference type="Gene3D" id="1.10.860.10">
    <property type="entry name" value="DNAb Helicase, Chain A"/>
    <property type="match status" value="1"/>
</dbReference>
<dbReference type="GO" id="GO:0043139">
    <property type="term" value="F:5'-3' DNA helicase activity"/>
    <property type="evidence" value="ECO:0007669"/>
    <property type="project" value="UniProtKB-EC"/>
</dbReference>
<keyword evidence="7" id="KW-0238">DNA-binding</keyword>
<feature type="compositionally biased region" description="Basic and acidic residues" evidence="11">
    <location>
        <begin position="434"/>
        <end position="443"/>
    </location>
</feature>
<sequence>MTQQDPITHGLQAEQAVLGAIFLDSSSIDRIPDLEPRDFSESHALIFQVMRWLNKNDMPIDIITVTNQFVKFKREIDVAYLMQLSDSSPSAENIKYYASIVRSKALRRRGEKVGNEIVALSRQDFDSDEDYFAAIEDKVDELRPKESSKMQSFRDMRTEYFEKKKSKAEKLKTGLFKKFDEWAQLWRGWLYVLAGRPGVGKTAKALQLLYGIASHNLNAGPVLFWSQEMDKTEVIDRMVSMIAEVNYDKLINNGGTEGFTDAQWDRINEAYRICENLLIFVQDSSGVSIDEIRATVKQFKKQYGKVAAVIVDYLQIMEIPEKKGETRAQAIGRITKASKNIARRFKLVFIMLSQLDRAVDKEEPKLSHLKESGSIEQDSDVVEFLWYNPDDQLPDSSKIIDSIFAKGRNIGLNRFRLEFKWWHQKFVETDLKVGAKDDGDSNKANRNTRGVRSGAGATKKRSSSN</sequence>
<name>A0AA95JAT9_9BACL</name>
<keyword evidence="15" id="KW-1185">Reference proteome</keyword>
<accession>A0AA95JAT9</accession>
<evidence type="ECO:0000256" key="5">
    <source>
        <dbReference type="ARBA" id="ARBA00022806"/>
    </source>
</evidence>
<dbReference type="Pfam" id="PF03796">
    <property type="entry name" value="DnaB_C"/>
    <property type="match status" value="1"/>
</dbReference>
<evidence type="ECO:0000256" key="4">
    <source>
        <dbReference type="ARBA" id="ARBA00022801"/>
    </source>
</evidence>
<proteinExistence type="inferred from homology"/>
<dbReference type="GO" id="GO:0005829">
    <property type="term" value="C:cytosol"/>
    <property type="evidence" value="ECO:0007669"/>
    <property type="project" value="TreeGrafter"/>
</dbReference>
<dbReference type="InterPro" id="IPR027417">
    <property type="entry name" value="P-loop_NTPase"/>
</dbReference>
<dbReference type="GO" id="GO:0003677">
    <property type="term" value="F:DNA binding"/>
    <property type="evidence" value="ECO:0007669"/>
    <property type="project" value="UniProtKB-KW"/>
</dbReference>
<feature type="domain" description="SF4 helicase" evidence="13">
    <location>
        <begin position="176"/>
        <end position="427"/>
    </location>
</feature>
<keyword evidence="5" id="KW-0347">Helicase</keyword>
<dbReference type="SUPFAM" id="SSF52540">
    <property type="entry name" value="P-loop containing nucleoside triphosphate hydrolases"/>
    <property type="match status" value="1"/>
</dbReference>
<evidence type="ECO:0000256" key="9">
    <source>
        <dbReference type="ARBA" id="ARBA00044969"/>
    </source>
</evidence>
<feature type="region of interest" description="Disordered" evidence="11">
    <location>
        <begin position="434"/>
        <end position="465"/>
    </location>
</feature>
<dbReference type="PANTHER" id="PTHR30153">
    <property type="entry name" value="REPLICATIVE DNA HELICASE DNAB"/>
    <property type="match status" value="1"/>
</dbReference>
<dbReference type="AlphaFoldDB" id="A0AA95JAT9"/>
<evidence type="ECO:0000256" key="8">
    <source>
        <dbReference type="ARBA" id="ARBA00023235"/>
    </source>
</evidence>
<dbReference type="EC" id="5.6.2.3" evidence="9"/>
<dbReference type="Gene3D" id="3.40.50.300">
    <property type="entry name" value="P-loop containing nucleotide triphosphate hydrolases"/>
    <property type="match status" value="1"/>
</dbReference>
<reference evidence="14" key="1">
    <citation type="submission" date="2023-03" db="EMBL/GenBank/DDBJ databases">
        <title>Andean soil-derived lignocellulolytic bacterial consortium as a source of novel taxa and putative plastic-active enzymes.</title>
        <authorList>
            <person name="Diaz-Garcia L."/>
            <person name="Chuvochina M."/>
            <person name="Feuerriegel G."/>
            <person name="Bunk B."/>
            <person name="Sproer C."/>
            <person name="Streit W.R."/>
            <person name="Rodriguez L.M."/>
            <person name="Overmann J."/>
            <person name="Jimenez D.J."/>
        </authorList>
    </citation>
    <scope>NUCLEOTIDE SEQUENCE</scope>
    <source>
        <strain evidence="14">MAG 2441</strain>
    </source>
</reference>
<keyword evidence="2" id="KW-0235">DNA replication</keyword>
<keyword evidence="6" id="KW-0067">ATP-binding</keyword>
<evidence type="ECO:0000259" key="13">
    <source>
        <dbReference type="Pfam" id="PF03796"/>
    </source>
</evidence>
<evidence type="ECO:0000256" key="3">
    <source>
        <dbReference type="ARBA" id="ARBA00022741"/>
    </source>
</evidence>
<evidence type="ECO:0000256" key="10">
    <source>
        <dbReference type="ARBA" id="ARBA00048954"/>
    </source>
</evidence>
<evidence type="ECO:0000256" key="7">
    <source>
        <dbReference type="ARBA" id="ARBA00023125"/>
    </source>
</evidence>
<dbReference type="InterPro" id="IPR036185">
    <property type="entry name" value="DNA_heli_DnaB-like_N_sf"/>
</dbReference>
<dbReference type="Pfam" id="PF00772">
    <property type="entry name" value="DnaB"/>
    <property type="match status" value="1"/>
</dbReference>
<keyword evidence="3" id="KW-0547">Nucleotide-binding</keyword>
<organism evidence="14 15">
    <name type="scientific">Candidatus Cohnella colombiensis</name>
    <dbReference type="NCBI Taxonomy" id="3121368"/>
    <lineage>
        <taxon>Bacteria</taxon>
        <taxon>Bacillati</taxon>
        <taxon>Bacillota</taxon>
        <taxon>Bacilli</taxon>
        <taxon>Bacillales</taxon>
        <taxon>Paenibacillaceae</taxon>
        <taxon>Cohnella</taxon>
    </lineage>
</organism>
<keyword evidence="8" id="KW-0413">Isomerase</keyword>
<evidence type="ECO:0000313" key="14">
    <source>
        <dbReference type="EMBL" id="WEK53286.1"/>
    </source>
</evidence>
<dbReference type="Proteomes" id="UP001178662">
    <property type="component" value="Chromosome"/>
</dbReference>
<evidence type="ECO:0000256" key="1">
    <source>
        <dbReference type="ARBA" id="ARBA00008428"/>
    </source>
</evidence>
<evidence type="ECO:0000256" key="2">
    <source>
        <dbReference type="ARBA" id="ARBA00022705"/>
    </source>
</evidence>
<dbReference type="PANTHER" id="PTHR30153:SF2">
    <property type="entry name" value="REPLICATIVE DNA HELICASE"/>
    <property type="match status" value="1"/>
</dbReference>
<gene>
    <name evidence="14" type="ORF">P0Y55_11880</name>
</gene>
<dbReference type="InterPro" id="IPR007694">
    <property type="entry name" value="DNA_helicase_DnaB-like_C"/>
</dbReference>
<evidence type="ECO:0000313" key="15">
    <source>
        <dbReference type="Proteomes" id="UP001178662"/>
    </source>
</evidence>
<dbReference type="SUPFAM" id="SSF48024">
    <property type="entry name" value="N-terminal domain of DnaB helicase"/>
    <property type="match status" value="1"/>
</dbReference>
<evidence type="ECO:0000256" key="11">
    <source>
        <dbReference type="SAM" id="MobiDB-lite"/>
    </source>
</evidence>
<dbReference type="InterPro" id="IPR007693">
    <property type="entry name" value="DNA_helicase_DnaB-like_N"/>
</dbReference>
<dbReference type="GO" id="GO:0006260">
    <property type="term" value="P:DNA replication"/>
    <property type="evidence" value="ECO:0007669"/>
    <property type="project" value="UniProtKB-KW"/>
</dbReference>
<dbReference type="InterPro" id="IPR016136">
    <property type="entry name" value="DNA_helicase_N/primase_C"/>
</dbReference>
<evidence type="ECO:0000256" key="6">
    <source>
        <dbReference type="ARBA" id="ARBA00022840"/>
    </source>
</evidence>
<feature type="domain" description="DNA helicase DnaB-like N-terminal" evidence="12">
    <location>
        <begin position="9"/>
        <end position="102"/>
    </location>
</feature>
<keyword evidence="4" id="KW-0378">Hydrolase</keyword>
<evidence type="ECO:0000259" key="12">
    <source>
        <dbReference type="Pfam" id="PF00772"/>
    </source>
</evidence>
<protein>
    <recommendedName>
        <fullName evidence="9">DNA 5'-3' helicase</fullName>
        <ecNumber evidence="9">5.6.2.3</ecNumber>
    </recommendedName>
</protein>
<comment type="catalytic activity">
    <reaction evidence="10">
        <text>ATP + H2O = ADP + phosphate + H(+)</text>
        <dbReference type="Rhea" id="RHEA:13065"/>
        <dbReference type="ChEBI" id="CHEBI:15377"/>
        <dbReference type="ChEBI" id="CHEBI:15378"/>
        <dbReference type="ChEBI" id="CHEBI:30616"/>
        <dbReference type="ChEBI" id="CHEBI:43474"/>
        <dbReference type="ChEBI" id="CHEBI:456216"/>
        <dbReference type="EC" id="5.6.2.3"/>
    </reaction>
</comment>
<dbReference type="GO" id="GO:0005524">
    <property type="term" value="F:ATP binding"/>
    <property type="evidence" value="ECO:0007669"/>
    <property type="project" value="UniProtKB-KW"/>
</dbReference>
<dbReference type="GO" id="GO:0016787">
    <property type="term" value="F:hydrolase activity"/>
    <property type="evidence" value="ECO:0007669"/>
    <property type="project" value="UniProtKB-KW"/>
</dbReference>